<keyword evidence="2" id="KW-0808">Transferase</keyword>
<organism evidence="2">
    <name type="scientific">mine drainage metagenome</name>
    <dbReference type="NCBI Taxonomy" id="410659"/>
    <lineage>
        <taxon>unclassified sequences</taxon>
        <taxon>metagenomes</taxon>
        <taxon>ecological metagenomes</taxon>
    </lineage>
</organism>
<accession>A0A1J5SGU3</accession>
<keyword evidence="1" id="KW-0812">Transmembrane</keyword>
<protein>
    <submittedName>
        <fullName evidence="2">Macrocin-O-methyltransferase (TylF)</fullName>
    </submittedName>
</protein>
<evidence type="ECO:0000313" key="2">
    <source>
        <dbReference type="EMBL" id="OIR03381.1"/>
    </source>
</evidence>
<dbReference type="GO" id="GO:0032259">
    <property type="term" value="P:methylation"/>
    <property type="evidence" value="ECO:0007669"/>
    <property type="project" value="UniProtKB-KW"/>
</dbReference>
<dbReference type="PANTHER" id="PTHR40036:SF1">
    <property type="entry name" value="MACROCIN O-METHYLTRANSFERASE"/>
    <property type="match status" value="1"/>
</dbReference>
<proteinExistence type="predicted"/>
<dbReference type="GO" id="GO:0008168">
    <property type="term" value="F:methyltransferase activity"/>
    <property type="evidence" value="ECO:0007669"/>
    <property type="project" value="UniProtKB-KW"/>
</dbReference>
<dbReference type="Gene3D" id="3.40.50.150">
    <property type="entry name" value="Vaccinia Virus protein VP39"/>
    <property type="match status" value="1"/>
</dbReference>
<dbReference type="Pfam" id="PF13578">
    <property type="entry name" value="Methyltransf_24"/>
    <property type="match status" value="1"/>
</dbReference>
<evidence type="ECO:0000256" key="1">
    <source>
        <dbReference type="SAM" id="Phobius"/>
    </source>
</evidence>
<dbReference type="SUPFAM" id="SSF53335">
    <property type="entry name" value="S-adenosyl-L-methionine-dependent methyltransferases"/>
    <property type="match status" value="1"/>
</dbReference>
<keyword evidence="2" id="KW-0489">Methyltransferase</keyword>
<dbReference type="EMBL" id="MLJW01000066">
    <property type="protein sequence ID" value="OIR03381.1"/>
    <property type="molecule type" value="Genomic_DNA"/>
</dbReference>
<comment type="caution">
    <text evidence="2">The sequence shown here is derived from an EMBL/GenBank/DDBJ whole genome shotgun (WGS) entry which is preliminary data.</text>
</comment>
<sequence>MKLVFIRYTKMLFIWLQLHRVFGFINGAFGNLFYLTKFSKWAFENRNVAYNDFPSKWDYQKRNNMYQWVIDKEGLSSETINYIEFGVAWGESFKWWLQQNKNDESKFYGFDTFDGLPEDWGPFKKGSFSSNHELPDINNDARGKFLKGLFQQTVPGFVKELDNTKRNVILLDADLYSATLYALTSLAPYLKKGDIIFFDEFVVPTHEFKAYSDFVQSYYINLELIAAANNYYFVAFKVA</sequence>
<dbReference type="InterPro" id="IPR029063">
    <property type="entry name" value="SAM-dependent_MTases_sf"/>
</dbReference>
<feature type="transmembrane region" description="Helical" evidence="1">
    <location>
        <begin position="12"/>
        <end position="35"/>
    </location>
</feature>
<keyword evidence="1" id="KW-0472">Membrane</keyword>
<dbReference type="InterPro" id="IPR008884">
    <property type="entry name" value="TylF_MeTrfase"/>
</dbReference>
<dbReference type="PANTHER" id="PTHR40036">
    <property type="entry name" value="MACROCIN O-METHYLTRANSFERASE"/>
    <property type="match status" value="1"/>
</dbReference>
<reference evidence="2" key="1">
    <citation type="submission" date="2016-10" db="EMBL/GenBank/DDBJ databases">
        <title>Sequence of Gallionella enrichment culture.</title>
        <authorList>
            <person name="Poehlein A."/>
            <person name="Muehling M."/>
            <person name="Daniel R."/>
        </authorList>
    </citation>
    <scope>NUCLEOTIDE SEQUENCE</scope>
</reference>
<name>A0A1J5SGU3_9ZZZZ</name>
<gene>
    <name evidence="2" type="ORF">GALL_144520</name>
</gene>
<keyword evidence="1" id="KW-1133">Transmembrane helix</keyword>
<dbReference type="AlphaFoldDB" id="A0A1J5SGU3"/>